<name>A0A1H1LSI0_9MICO</name>
<reference evidence="3" key="1">
    <citation type="submission" date="2016-10" db="EMBL/GenBank/DDBJ databases">
        <authorList>
            <person name="Varghese N."/>
            <person name="Submissions S."/>
        </authorList>
    </citation>
    <scope>NUCLEOTIDE SEQUENCE [LARGE SCALE GENOMIC DNA]</scope>
    <source>
        <strain evidence="3">DSM 22965</strain>
    </source>
</reference>
<dbReference type="InterPro" id="IPR007331">
    <property type="entry name" value="Htaa"/>
</dbReference>
<dbReference type="OrthoDB" id="7210788at2"/>
<evidence type="ECO:0000259" key="1">
    <source>
        <dbReference type="Pfam" id="PF04213"/>
    </source>
</evidence>
<accession>A0A1H1LSI0</accession>
<dbReference type="RefSeq" id="WP_092665761.1">
    <property type="nucleotide sequence ID" value="NZ_LT629734.1"/>
</dbReference>
<gene>
    <name evidence="2" type="ORF">SAMN04489719_0729</name>
</gene>
<dbReference type="STRING" id="684552.SAMN04489719_0729"/>
<keyword evidence="3" id="KW-1185">Reference proteome</keyword>
<dbReference type="Pfam" id="PF04213">
    <property type="entry name" value="HtaA"/>
    <property type="match status" value="1"/>
</dbReference>
<protein>
    <submittedName>
        <fullName evidence="2">Htaa protein</fullName>
    </submittedName>
</protein>
<dbReference type="Proteomes" id="UP000199649">
    <property type="component" value="Chromosome I"/>
</dbReference>
<organism evidence="2 3">
    <name type="scientific">Agrococcus carbonis</name>
    <dbReference type="NCBI Taxonomy" id="684552"/>
    <lineage>
        <taxon>Bacteria</taxon>
        <taxon>Bacillati</taxon>
        <taxon>Actinomycetota</taxon>
        <taxon>Actinomycetes</taxon>
        <taxon>Micrococcales</taxon>
        <taxon>Microbacteriaceae</taxon>
        <taxon>Agrococcus</taxon>
    </lineage>
</organism>
<evidence type="ECO:0000313" key="2">
    <source>
        <dbReference type="EMBL" id="SDR77320.1"/>
    </source>
</evidence>
<proteinExistence type="predicted"/>
<evidence type="ECO:0000313" key="3">
    <source>
        <dbReference type="Proteomes" id="UP000199649"/>
    </source>
</evidence>
<sequence>MSALAWGIKASLLGYVRGMADGSVTLAGGAEELDGGFRFPAADAAGQTGADAPLAFRGSVTLTGHGGMLRVTIADPALVDTGDGWVLEIADPDDPGIRLPFATLAGFDGERATGAALTEDGADLFFGPYERGTAIDDPRVVA</sequence>
<feature type="domain" description="Htaa" evidence="1">
    <location>
        <begin position="3"/>
        <end position="137"/>
    </location>
</feature>
<dbReference type="AlphaFoldDB" id="A0A1H1LSI0"/>
<dbReference type="EMBL" id="LT629734">
    <property type="protein sequence ID" value="SDR77320.1"/>
    <property type="molecule type" value="Genomic_DNA"/>
</dbReference>